<gene>
    <name evidence="2" type="ORF">pipiens_004753</name>
</gene>
<dbReference type="CDD" id="cd00037">
    <property type="entry name" value="CLECT"/>
    <property type="match status" value="1"/>
</dbReference>
<dbReference type="AlphaFoldDB" id="A0ABD1CFX8"/>
<dbReference type="InterPro" id="IPR050111">
    <property type="entry name" value="C-type_lectin/snaclec_domain"/>
</dbReference>
<name>A0ABD1CFX8_CULPP</name>
<feature type="domain" description="C-type lectin" evidence="1">
    <location>
        <begin position="126"/>
        <end position="242"/>
    </location>
</feature>
<dbReference type="SUPFAM" id="SSF56436">
    <property type="entry name" value="C-type lectin-like"/>
    <property type="match status" value="1"/>
</dbReference>
<dbReference type="PROSITE" id="PS50041">
    <property type="entry name" value="C_TYPE_LECTIN_2"/>
    <property type="match status" value="1"/>
</dbReference>
<dbReference type="PANTHER" id="PTHR22803">
    <property type="entry name" value="MANNOSE, PHOSPHOLIPASE, LECTIN RECEPTOR RELATED"/>
    <property type="match status" value="1"/>
</dbReference>
<organism evidence="2 3">
    <name type="scientific">Culex pipiens pipiens</name>
    <name type="common">Northern house mosquito</name>
    <dbReference type="NCBI Taxonomy" id="38569"/>
    <lineage>
        <taxon>Eukaryota</taxon>
        <taxon>Metazoa</taxon>
        <taxon>Ecdysozoa</taxon>
        <taxon>Arthropoda</taxon>
        <taxon>Hexapoda</taxon>
        <taxon>Insecta</taxon>
        <taxon>Pterygota</taxon>
        <taxon>Neoptera</taxon>
        <taxon>Endopterygota</taxon>
        <taxon>Diptera</taxon>
        <taxon>Nematocera</taxon>
        <taxon>Culicoidea</taxon>
        <taxon>Culicidae</taxon>
        <taxon>Culicinae</taxon>
        <taxon>Culicini</taxon>
        <taxon>Culex</taxon>
        <taxon>Culex</taxon>
    </lineage>
</organism>
<dbReference type="InterPro" id="IPR016186">
    <property type="entry name" value="C-type_lectin-like/link_sf"/>
</dbReference>
<proteinExistence type="predicted"/>
<dbReference type="EMBL" id="JBEHCU010012817">
    <property type="protein sequence ID" value="KAL1375047.1"/>
    <property type="molecule type" value="Genomic_DNA"/>
</dbReference>
<dbReference type="InterPro" id="IPR016187">
    <property type="entry name" value="CTDL_fold"/>
</dbReference>
<protein>
    <recommendedName>
        <fullName evidence="1">C-type lectin domain-containing protein</fullName>
    </recommendedName>
</protein>
<dbReference type="Pfam" id="PF00059">
    <property type="entry name" value="Lectin_C"/>
    <property type="match status" value="1"/>
</dbReference>
<accession>A0ABD1CFX8</accession>
<evidence type="ECO:0000313" key="2">
    <source>
        <dbReference type="EMBL" id="KAL1375047.1"/>
    </source>
</evidence>
<sequence>MHFQVEFQKSNQSAKISCFKRDTVTTIWAEECDHFANEQLRLTFTNASERLLIEDLSDKVPEGTSLLLEKTDFRGNDECVCSNLFTKTLKASSLLAMLAIVSSSLQHPVDSEDSPAKFVIPRFMTNWYGAVEYCNLLGLRLAVIEDREKGSKVYAAVEASDIYVEAKTPVWLGASDLANEGYFHWHATGKRVFYSNWADGQPNNLGGGEHCMEATMIGDTYYGFKWLWNDLNCSIAQYFVCEENPNIY</sequence>
<dbReference type="Proteomes" id="UP001562425">
    <property type="component" value="Unassembled WGS sequence"/>
</dbReference>
<evidence type="ECO:0000259" key="1">
    <source>
        <dbReference type="PROSITE" id="PS50041"/>
    </source>
</evidence>
<dbReference type="Gene3D" id="3.10.100.10">
    <property type="entry name" value="Mannose-Binding Protein A, subunit A"/>
    <property type="match status" value="1"/>
</dbReference>
<keyword evidence="3" id="KW-1185">Reference proteome</keyword>
<dbReference type="SMART" id="SM00034">
    <property type="entry name" value="CLECT"/>
    <property type="match status" value="1"/>
</dbReference>
<reference evidence="2 3" key="1">
    <citation type="submission" date="2024-05" db="EMBL/GenBank/DDBJ databases">
        <title>Culex pipiens pipiens assembly and annotation.</title>
        <authorList>
            <person name="Alout H."/>
            <person name="Durand T."/>
        </authorList>
    </citation>
    <scope>NUCLEOTIDE SEQUENCE [LARGE SCALE GENOMIC DNA]</scope>
    <source>
        <strain evidence="2">HA-2024</strain>
        <tissue evidence="2">Whole body</tissue>
    </source>
</reference>
<dbReference type="InterPro" id="IPR001304">
    <property type="entry name" value="C-type_lectin-like"/>
</dbReference>
<comment type="caution">
    <text evidence="2">The sequence shown here is derived from an EMBL/GenBank/DDBJ whole genome shotgun (WGS) entry which is preliminary data.</text>
</comment>
<evidence type="ECO:0000313" key="3">
    <source>
        <dbReference type="Proteomes" id="UP001562425"/>
    </source>
</evidence>